<evidence type="ECO:0000256" key="2">
    <source>
        <dbReference type="ARBA" id="ARBA00009677"/>
    </source>
</evidence>
<dbReference type="PANTHER" id="PTHR30435">
    <property type="entry name" value="FLAGELLAR PROTEIN"/>
    <property type="match status" value="1"/>
</dbReference>
<proteinExistence type="inferred from homology"/>
<dbReference type="AlphaFoldDB" id="A0A4R7B5M3"/>
<gene>
    <name evidence="7" type="ORF">DFP86_10657</name>
</gene>
<dbReference type="PANTHER" id="PTHR30435:SF12">
    <property type="entry name" value="FLAGELLAR BASAL BODY ROD PROTEIN FLGB"/>
    <property type="match status" value="1"/>
</dbReference>
<dbReference type="NCBIfam" id="TIGR01396">
    <property type="entry name" value="FlgB"/>
    <property type="match status" value="1"/>
</dbReference>
<dbReference type="InterPro" id="IPR006300">
    <property type="entry name" value="FlgB"/>
</dbReference>
<keyword evidence="4 6" id="KW-0975">Bacterial flagellum</keyword>
<dbReference type="RefSeq" id="WP_133680140.1">
    <property type="nucleotide sequence ID" value="NZ_SNZP01000006.1"/>
</dbReference>
<evidence type="ECO:0000313" key="7">
    <source>
        <dbReference type="EMBL" id="TDR79918.1"/>
    </source>
</evidence>
<organism evidence="7 8">
    <name type="scientific">Paludibacterium purpuratum</name>
    <dbReference type="NCBI Taxonomy" id="1144873"/>
    <lineage>
        <taxon>Bacteria</taxon>
        <taxon>Pseudomonadati</taxon>
        <taxon>Pseudomonadota</taxon>
        <taxon>Betaproteobacteria</taxon>
        <taxon>Neisseriales</taxon>
        <taxon>Chromobacteriaceae</taxon>
        <taxon>Paludibacterium</taxon>
    </lineage>
</organism>
<evidence type="ECO:0000256" key="3">
    <source>
        <dbReference type="ARBA" id="ARBA00014376"/>
    </source>
</evidence>
<protein>
    <recommendedName>
        <fullName evidence="3 6">Flagellar basal body rod protein FlgB</fullName>
    </recommendedName>
</protein>
<name>A0A4R7B5M3_9NEIS</name>
<dbReference type="GO" id="GO:0030694">
    <property type="term" value="C:bacterial-type flagellum basal body, rod"/>
    <property type="evidence" value="ECO:0007669"/>
    <property type="project" value="InterPro"/>
</dbReference>
<dbReference type="Proteomes" id="UP000295611">
    <property type="component" value="Unassembled WGS sequence"/>
</dbReference>
<keyword evidence="7" id="KW-0969">Cilium</keyword>
<comment type="caution">
    <text evidence="7">The sequence shown here is derived from an EMBL/GenBank/DDBJ whole genome shotgun (WGS) entry which is preliminary data.</text>
</comment>
<dbReference type="OrthoDB" id="9788334at2"/>
<dbReference type="PIRSF" id="PIRSF002889">
    <property type="entry name" value="Rod_FlgB"/>
    <property type="match status" value="1"/>
</dbReference>
<comment type="subcellular location">
    <subcellularLocation>
        <location evidence="1 6">Bacterial flagellum basal body</location>
    </subcellularLocation>
</comment>
<comment type="similarity">
    <text evidence="2 6">Belongs to the flagella basal body rod proteins family.</text>
</comment>
<keyword evidence="7" id="KW-0966">Cell projection</keyword>
<evidence type="ECO:0000256" key="1">
    <source>
        <dbReference type="ARBA" id="ARBA00004117"/>
    </source>
</evidence>
<comment type="subunit">
    <text evidence="6">The basal body constitutes a major portion of the flagellar organelle and consists of a number of rings mounted on a central rod.</text>
</comment>
<dbReference type="GO" id="GO:0071973">
    <property type="term" value="P:bacterial-type flagellum-dependent cell motility"/>
    <property type="evidence" value="ECO:0007669"/>
    <property type="project" value="InterPro"/>
</dbReference>
<evidence type="ECO:0000256" key="6">
    <source>
        <dbReference type="PIRNR" id="PIRNR002889"/>
    </source>
</evidence>
<keyword evidence="7" id="KW-0282">Flagellum</keyword>
<dbReference type="EMBL" id="SNZP01000006">
    <property type="protein sequence ID" value="TDR79918.1"/>
    <property type="molecule type" value="Genomic_DNA"/>
</dbReference>
<sequence length="136" mass="14930">MLDKLANDFKFDQRALNLRAYRTEVLAGNMANAETPYYKAVDFDFASAMKSQMSGNGSGKELALMATNPRHFSTNPGDGNGAVPLQYRGAVQPSVDGNTVDMDLERGAFMDNALQYQSTLTFLNHRISLLNSALKD</sequence>
<evidence type="ECO:0000256" key="5">
    <source>
        <dbReference type="ARBA" id="ARBA00024934"/>
    </source>
</evidence>
<accession>A0A4R7B5M3</accession>
<reference evidence="7 8" key="1">
    <citation type="submission" date="2019-03" db="EMBL/GenBank/DDBJ databases">
        <title>Genomic Encyclopedia of Type Strains, Phase III (KMG-III): the genomes of soil and plant-associated and newly described type strains.</title>
        <authorList>
            <person name="Whitman W."/>
        </authorList>
    </citation>
    <scope>NUCLEOTIDE SEQUENCE [LARGE SCALE GENOMIC DNA]</scope>
    <source>
        <strain evidence="7 8">CECT 8976</strain>
    </source>
</reference>
<keyword evidence="8" id="KW-1185">Reference proteome</keyword>
<evidence type="ECO:0000313" key="8">
    <source>
        <dbReference type="Proteomes" id="UP000295611"/>
    </source>
</evidence>
<evidence type="ECO:0000256" key="4">
    <source>
        <dbReference type="ARBA" id="ARBA00023143"/>
    </source>
</evidence>
<comment type="function">
    <text evidence="5 6">Structural component of flagellum, the bacterial motility apparatus. Part of the rod structure of flagellar basal body.</text>
</comment>